<feature type="region of interest" description="Disordered" evidence="2">
    <location>
        <begin position="215"/>
        <end position="234"/>
    </location>
</feature>
<gene>
    <name evidence="5" type="ORF">ACFQGD_06980</name>
</gene>
<accession>A0ABW2BWH6</accession>
<dbReference type="InterPro" id="IPR042070">
    <property type="entry name" value="PucR_C-HTH_sf"/>
</dbReference>
<evidence type="ECO:0000259" key="4">
    <source>
        <dbReference type="Pfam" id="PF17853"/>
    </source>
</evidence>
<evidence type="ECO:0000313" key="5">
    <source>
        <dbReference type="EMBL" id="MFC6866888.1"/>
    </source>
</evidence>
<keyword evidence="6" id="KW-1185">Reference proteome</keyword>
<dbReference type="EMBL" id="JBHSXX010000001">
    <property type="protein sequence ID" value="MFC6866888.1"/>
    <property type="molecule type" value="Genomic_DNA"/>
</dbReference>
<dbReference type="Proteomes" id="UP001596337">
    <property type="component" value="Unassembled WGS sequence"/>
</dbReference>
<reference evidence="6" key="1">
    <citation type="journal article" date="2019" name="Int. J. Syst. Evol. Microbiol.">
        <title>The Global Catalogue of Microorganisms (GCM) 10K type strain sequencing project: providing services to taxonomists for standard genome sequencing and annotation.</title>
        <authorList>
            <consortium name="The Broad Institute Genomics Platform"/>
            <consortium name="The Broad Institute Genome Sequencing Center for Infectious Disease"/>
            <person name="Wu L."/>
            <person name="Ma J."/>
        </authorList>
    </citation>
    <scope>NUCLEOTIDE SEQUENCE [LARGE SCALE GENOMIC DNA]</scope>
    <source>
        <strain evidence="6">KCTC 32255</strain>
    </source>
</reference>
<evidence type="ECO:0000256" key="1">
    <source>
        <dbReference type="ARBA" id="ARBA00006754"/>
    </source>
</evidence>
<evidence type="ECO:0000313" key="6">
    <source>
        <dbReference type="Proteomes" id="UP001596337"/>
    </source>
</evidence>
<feature type="domain" description="CdaR GGDEF-like" evidence="4">
    <location>
        <begin position="182"/>
        <end position="338"/>
    </location>
</feature>
<name>A0ABW2BWH6_9PSEU</name>
<feature type="domain" description="PucR C-terminal helix-turn-helix" evidence="3">
    <location>
        <begin position="393"/>
        <end position="450"/>
    </location>
</feature>
<dbReference type="Pfam" id="PF13556">
    <property type="entry name" value="HTH_30"/>
    <property type="match status" value="1"/>
</dbReference>
<dbReference type="PANTHER" id="PTHR33744:SF7">
    <property type="entry name" value="PUCR FAMILY TRANSCRIPTIONAL REGULATOR"/>
    <property type="match status" value="1"/>
</dbReference>
<dbReference type="RefSeq" id="WP_345406072.1">
    <property type="nucleotide sequence ID" value="NZ_BAABLA010000121.1"/>
</dbReference>
<dbReference type="Gene3D" id="1.10.10.2840">
    <property type="entry name" value="PucR C-terminal helix-turn-helix domain"/>
    <property type="match status" value="1"/>
</dbReference>
<dbReference type="PANTHER" id="PTHR33744">
    <property type="entry name" value="CARBOHYDRATE DIACID REGULATOR"/>
    <property type="match status" value="1"/>
</dbReference>
<sequence length="458" mass="49492">MSHPVLVKDAATAENRALRGLVTVYRRLSGLLLRREVDLTAITDVLAAELGCWAWVATVELDVVTVSAPEPTDENGSDVDERCRADPQWGTALAAAERSGLPVRVPASLGGTFVAAPITVANRLWAFVITWQAGWYSASEELPLMITEHAAAMCGAVISRERVAVEASGRVREDLITGLLLGRATDEAEATQWAEHLGYDTTRTHRVLVAIVDESGPDARPDPGDERIAPREAEEAAKRRVLPGTVLDAVEEFLVARVPGVIALTRVPETVAIIPEPSPPGGNDGGSRVTDPISLAESAIDGLGRRFPGAVVTVGIGGRCQYPEELARSYSQGRRTLESASRLSRRGQVLSFDALGIHRLLSQVPSTADVRSFAREVLGPLAEPGDERCGGFVETLACYFQCDSSPQRAARVLHVHPNTVTYRLKRAEELTGLRLDRYRDRLMAQVALEALGLMEMES</sequence>
<protein>
    <submittedName>
        <fullName evidence="5">PucR family transcriptional regulator</fullName>
    </submittedName>
</protein>
<dbReference type="InterPro" id="IPR041522">
    <property type="entry name" value="CdaR_GGDEF"/>
</dbReference>
<evidence type="ECO:0000259" key="3">
    <source>
        <dbReference type="Pfam" id="PF13556"/>
    </source>
</evidence>
<organism evidence="5 6">
    <name type="scientific">Haloechinothrix salitolerans</name>
    <dbReference type="NCBI Taxonomy" id="926830"/>
    <lineage>
        <taxon>Bacteria</taxon>
        <taxon>Bacillati</taxon>
        <taxon>Actinomycetota</taxon>
        <taxon>Actinomycetes</taxon>
        <taxon>Pseudonocardiales</taxon>
        <taxon>Pseudonocardiaceae</taxon>
        <taxon>Haloechinothrix</taxon>
    </lineage>
</organism>
<comment type="caution">
    <text evidence="5">The sequence shown here is derived from an EMBL/GenBank/DDBJ whole genome shotgun (WGS) entry which is preliminary data.</text>
</comment>
<dbReference type="InterPro" id="IPR051448">
    <property type="entry name" value="CdaR-like_regulators"/>
</dbReference>
<evidence type="ECO:0000256" key="2">
    <source>
        <dbReference type="SAM" id="MobiDB-lite"/>
    </source>
</evidence>
<dbReference type="InterPro" id="IPR025736">
    <property type="entry name" value="PucR_C-HTH_dom"/>
</dbReference>
<comment type="similarity">
    <text evidence="1">Belongs to the CdaR family.</text>
</comment>
<dbReference type="Pfam" id="PF17853">
    <property type="entry name" value="GGDEF_2"/>
    <property type="match status" value="1"/>
</dbReference>
<feature type="compositionally biased region" description="Basic and acidic residues" evidence="2">
    <location>
        <begin position="217"/>
        <end position="234"/>
    </location>
</feature>
<proteinExistence type="inferred from homology"/>